<dbReference type="EMBL" id="MHLP01000002">
    <property type="protein sequence ID" value="OGZ13852.1"/>
    <property type="molecule type" value="Genomic_DNA"/>
</dbReference>
<name>A0A1G2DKB4_9BACT</name>
<dbReference type="Proteomes" id="UP000178534">
    <property type="component" value="Unassembled WGS sequence"/>
</dbReference>
<evidence type="ECO:0000313" key="1">
    <source>
        <dbReference type="EMBL" id="OGZ13852.1"/>
    </source>
</evidence>
<dbReference type="AlphaFoldDB" id="A0A1G2DKB4"/>
<reference evidence="1 2" key="1">
    <citation type="journal article" date="2016" name="Nat. Commun.">
        <title>Thousands of microbial genomes shed light on interconnected biogeochemical processes in an aquifer system.</title>
        <authorList>
            <person name="Anantharaman K."/>
            <person name="Brown C.T."/>
            <person name="Hug L.A."/>
            <person name="Sharon I."/>
            <person name="Castelle C.J."/>
            <person name="Probst A.J."/>
            <person name="Thomas B.C."/>
            <person name="Singh A."/>
            <person name="Wilkins M.J."/>
            <person name="Karaoz U."/>
            <person name="Brodie E.L."/>
            <person name="Williams K.H."/>
            <person name="Hubbard S.S."/>
            <person name="Banfield J.F."/>
        </authorList>
    </citation>
    <scope>NUCLEOTIDE SEQUENCE [LARGE SCALE GENOMIC DNA]</scope>
</reference>
<gene>
    <name evidence="1" type="ORF">A2942_02850</name>
</gene>
<accession>A0A1G2DKB4</accession>
<proteinExistence type="predicted"/>
<organism evidence="1 2">
    <name type="scientific">Candidatus Lloydbacteria bacterium RIFCSPLOWO2_01_FULL_50_20</name>
    <dbReference type="NCBI Taxonomy" id="1798665"/>
    <lineage>
        <taxon>Bacteria</taxon>
        <taxon>Candidatus Lloydiibacteriota</taxon>
    </lineage>
</organism>
<sequence>MKELGYSGKVEADQLFKVTIYKLREWGYLRLDCRKNDVLGWRDNFTKKEYNIDCMVSTHRNNEFVRFDYTIIRPSGNTEVSQRFLLTTTSCHFGGGRYWFVCSSIQNSEKCGRRVGVLYLSHISLEFSCRHCLNLTYSSRKLSGRFKAAGNIISSPDVSRMKEAVRRKYYNGKPTRKYVRYLKIATKARYAYAMHLGIATDMAEERNSRVVKMLDGEPPEEGGGNLKIAM</sequence>
<protein>
    <submittedName>
        <fullName evidence="1">Uncharacterized protein</fullName>
    </submittedName>
</protein>
<comment type="caution">
    <text evidence="1">The sequence shown here is derived from an EMBL/GenBank/DDBJ whole genome shotgun (WGS) entry which is preliminary data.</text>
</comment>
<evidence type="ECO:0000313" key="2">
    <source>
        <dbReference type="Proteomes" id="UP000178534"/>
    </source>
</evidence>